<dbReference type="EMBL" id="BSPB01000002">
    <property type="protein sequence ID" value="GLS12973.1"/>
    <property type="molecule type" value="Genomic_DNA"/>
</dbReference>
<reference evidence="3" key="1">
    <citation type="journal article" date="2019" name="Int. J. Syst. Evol. Microbiol.">
        <title>The Global Catalogue of Microorganisms (GCM) 10K type strain sequencing project: providing services to taxonomists for standard genome sequencing and annotation.</title>
        <authorList>
            <consortium name="The Broad Institute Genomics Platform"/>
            <consortium name="The Broad Institute Genome Sequencing Center for Infectious Disease"/>
            <person name="Wu L."/>
            <person name="Ma J."/>
        </authorList>
    </citation>
    <scope>NUCLEOTIDE SEQUENCE [LARGE SCALE GENOMIC DNA]</scope>
    <source>
        <strain evidence="3">NBRC 109341</strain>
    </source>
</reference>
<evidence type="ECO:0000313" key="3">
    <source>
        <dbReference type="Proteomes" id="UP001156903"/>
    </source>
</evidence>
<accession>A0ABQ6BXT2</accession>
<keyword evidence="3" id="KW-1185">Reference proteome</keyword>
<protein>
    <recommendedName>
        <fullName evidence="4">Lipoprotein</fullName>
    </recommendedName>
</protein>
<gene>
    <name evidence="2" type="ORF">GCM10007935_04010</name>
</gene>
<organism evidence="2 3">
    <name type="scientific">Hydrogenophaga electricum</name>
    <dbReference type="NCBI Taxonomy" id="1230953"/>
    <lineage>
        <taxon>Bacteria</taxon>
        <taxon>Pseudomonadati</taxon>
        <taxon>Pseudomonadota</taxon>
        <taxon>Betaproteobacteria</taxon>
        <taxon>Burkholderiales</taxon>
        <taxon>Comamonadaceae</taxon>
        <taxon>Hydrogenophaga</taxon>
    </lineage>
</organism>
<name>A0ABQ6BXT2_9BURK</name>
<comment type="caution">
    <text evidence="2">The sequence shown here is derived from an EMBL/GenBank/DDBJ whole genome shotgun (WGS) entry which is preliminary data.</text>
</comment>
<dbReference type="RefSeq" id="WP_284306457.1">
    <property type="nucleotide sequence ID" value="NZ_BSPB01000002.1"/>
</dbReference>
<feature type="signal peptide" evidence="1">
    <location>
        <begin position="1"/>
        <end position="25"/>
    </location>
</feature>
<evidence type="ECO:0008006" key="4">
    <source>
        <dbReference type="Google" id="ProtNLM"/>
    </source>
</evidence>
<evidence type="ECO:0000256" key="1">
    <source>
        <dbReference type="SAM" id="SignalP"/>
    </source>
</evidence>
<dbReference type="Proteomes" id="UP001156903">
    <property type="component" value="Unassembled WGS sequence"/>
</dbReference>
<sequence length="168" mass="17269">MATTITTHRLTLASLMLAGAAALSACGGSDDPVPGDGSSDPVAPYIGSWISRCVADSGASAQLRADFNKTGANSFTGDVVAYAYVGNACSGPSVRDKKVLSNLQMTHVGTSTLNGLPTDRFNGSSSQGEGKVLLSLQNGQLRIGDPDSPDDAQGYPTAFLEETLTRLN</sequence>
<feature type="chain" id="PRO_5046730754" description="Lipoprotein" evidence="1">
    <location>
        <begin position="26"/>
        <end position="168"/>
    </location>
</feature>
<keyword evidence="1" id="KW-0732">Signal</keyword>
<evidence type="ECO:0000313" key="2">
    <source>
        <dbReference type="EMBL" id="GLS12973.1"/>
    </source>
</evidence>
<proteinExistence type="predicted"/>